<dbReference type="InterPro" id="IPR006103">
    <property type="entry name" value="Glyco_hydro_2_cat"/>
</dbReference>
<name>A0ABQ4Q9Z1_9BURK</name>
<keyword evidence="1" id="KW-0378">Hydrolase</keyword>
<dbReference type="InterPro" id="IPR008979">
    <property type="entry name" value="Galactose-bd-like_sf"/>
</dbReference>
<dbReference type="Proteomes" id="UP000887222">
    <property type="component" value="Unassembled WGS sequence"/>
</dbReference>
<dbReference type="PANTHER" id="PTHR42732:SF3">
    <property type="entry name" value="HYDROLASE"/>
    <property type="match status" value="1"/>
</dbReference>
<dbReference type="Pfam" id="PF22666">
    <property type="entry name" value="Glyco_hydro_2_N2"/>
    <property type="match status" value="1"/>
</dbReference>
<dbReference type="Gene3D" id="2.60.120.260">
    <property type="entry name" value="Galactose-binding domain-like"/>
    <property type="match status" value="1"/>
</dbReference>
<accession>A0ABQ4Q9Z1</accession>
<evidence type="ECO:0000256" key="1">
    <source>
        <dbReference type="ARBA" id="ARBA00022801"/>
    </source>
</evidence>
<organism evidence="4 5">
    <name type="scientific">Noviherbaspirillum aridicola</name>
    <dbReference type="NCBI Taxonomy" id="2849687"/>
    <lineage>
        <taxon>Bacteria</taxon>
        <taxon>Pseudomonadati</taxon>
        <taxon>Pseudomonadota</taxon>
        <taxon>Betaproteobacteria</taxon>
        <taxon>Burkholderiales</taxon>
        <taxon>Oxalobacteraceae</taxon>
        <taxon>Noviherbaspirillum</taxon>
    </lineage>
</organism>
<evidence type="ECO:0000259" key="3">
    <source>
        <dbReference type="Pfam" id="PF22666"/>
    </source>
</evidence>
<protein>
    <submittedName>
        <fullName evidence="4">Beta-galactosidase</fullName>
    </submittedName>
</protein>
<dbReference type="InterPro" id="IPR017853">
    <property type="entry name" value="GH"/>
</dbReference>
<comment type="caution">
    <text evidence="4">The sequence shown here is derived from an EMBL/GenBank/DDBJ whole genome shotgun (WGS) entry which is preliminary data.</text>
</comment>
<dbReference type="RefSeq" id="WP_220810287.1">
    <property type="nucleotide sequence ID" value="NZ_BPMK01000021.1"/>
</dbReference>
<sequence length="594" mass="68659">MAEPAYPRPQLVREHWQSLNGKWKFCFDDERRFRRPGDPIEWTHEIVVPYPPESRASGIGDRGFHRSCWYQREFDIQAQGQRVLLHFGAVDYQARVWVNGHRVADHEGGHSSFYADVTDYLKDASRHVVTVQVEDDPHDLAKPRGKQDWQLEPHSIWYPRTTGIWQQVWLERVPRTYIRKLRWTPHFEGFEIGCEAFVGGDVRDDLSVEVKIRHGDKILADDVYKVIGEEASRRIALSDPGIDDSRNELLWSPERPTLLDVEIMLRHGDEVLDRVSSYTALRSANVSRDRFMLNGRPYHLKLVLDQGYWPDTLLAAPDDEALRRDVELAKAMGFNGVRKHQKVEDPRYLYWADKLGLMVWEEMPSCYRFTTQAINRMVREWADVIERDASHPCIVVWVPFNESWGVPNLTLTQAQRDAVEALYHLTRTIDPTRPVIGNDGWEASATDLIGIHDYDGDPERLGARYSSNVQDLFDRRRPGGRILTLDGYPHRGQPIILTEFGGITYAKEPEPGVKDVWGYSMAGSDQDFMDSYRRLLEVVNETPLFSGFCYTQFADTFQEANGLLTADRRPKLPLEEISKATRNVKPHAKRQYGI</sequence>
<dbReference type="PANTHER" id="PTHR42732">
    <property type="entry name" value="BETA-GALACTOSIDASE"/>
    <property type="match status" value="1"/>
</dbReference>
<evidence type="ECO:0000313" key="5">
    <source>
        <dbReference type="Proteomes" id="UP000887222"/>
    </source>
</evidence>
<dbReference type="SUPFAM" id="SSF49303">
    <property type="entry name" value="beta-Galactosidase/glucuronidase domain"/>
    <property type="match status" value="1"/>
</dbReference>
<dbReference type="Gene3D" id="3.20.20.80">
    <property type="entry name" value="Glycosidases"/>
    <property type="match status" value="1"/>
</dbReference>
<dbReference type="EMBL" id="BPMK01000021">
    <property type="protein sequence ID" value="GIZ53876.1"/>
    <property type="molecule type" value="Genomic_DNA"/>
</dbReference>
<dbReference type="InterPro" id="IPR051913">
    <property type="entry name" value="GH2_Domain-Containing"/>
</dbReference>
<feature type="domain" description="Beta-mannosidase-like galactose-binding" evidence="3">
    <location>
        <begin position="67"/>
        <end position="147"/>
    </location>
</feature>
<keyword evidence="5" id="KW-1185">Reference proteome</keyword>
<dbReference type="Pfam" id="PF02836">
    <property type="entry name" value="Glyco_hydro_2_C"/>
    <property type="match status" value="1"/>
</dbReference>
<dbReference type="InterPro" id="IPR054593">
    <property type="entry name" value="Beta-mannosidase-like_N2"/>
</dbReference>
<proteinExistence type="predicted"/>
<dbReference type="SUPFAM" id="SSF51445">
    <property type="entry name" value="(Trans)glycosidases"/>
    <property type="match status" value="1"/>
</dbReference>
<gene>
    <name evidence="4" type="ORF">NCCP691_38900</name>
</gene>
<dbReference type="SUPFAM" id="SSF49785">
    <property type="entry name" value="Galactose-binding domain-like"/>
    <property type="match status" value="1"/>
</dbReference>
<dbReference type="InterPro" id="IPR036156">
    <property type="entry name" value="Beta-gal/glucu_dom_sf"/>
</dbReference>
<evidence type="ECO:0000313" key="4">
    <source>
        <dbReference type="EMBL" id="GIZ53876.1"/>
    </source>
</evidence>
<evidence type="ECO:0000259" key="2">
    <source>
        <dbReference type="Pfam" id="PF02836"/>
    </source>
</evidence>
<reference evidence="4 5" key="1">
    <citation type="journal article" date="2022" name="Int. J. Syst. Evol. Microbiol.">
        <title>Noviherbaspirillum aridicola sp. nov., isolated from an arid soil in Pakistan.</title>
        <authorList>
            <person name="Khan I.U."/>
            <person name="Saqib M."/>
            <person name="Amin A."/>
            <person name="Hussain F."/>
            <person name="Li L."/>
            <person name="Liu Y.H."/>
            <person name="Fang B.Z."/>
            <person name="Ahmed I."/>
            <person name="Li W.J."/>
        </authorList>
    </citation>
    <scope>NUCLEOTIDE SEQUENCE [LARGE SCALE GENOMIC DNA]</scope>
    <source>
        <strain evidence="4 5">NCCP-691</strain>
    </source>
</reference>
<feature type="domain" description="Glycoside hydrolase family 2 catalytic" evidence="2">
    <location>
        <begin position="291"/>
        <end position="584"/>
    </location>
</feature>